<evidence type="ECO:0000259" key="9">
    <source>
        <dbReference type="Pfam" id="PF05195"/>
    </source>
</evidence>
<evidence type="ECO:0000313" key="11">
    <source>
        <dbReference type="Proteomes" id="UP000823611"/>
    </source>
</evidence>
<dbReference type="InterPro" id="IPR036005">
    <property type="entry name" value="Creatinase/aminopeptidase-like"/>
</dbReference>
<dbReference type="EMBL" id="JADIMX010000144">
    <property type="protein sequence ID" value="MBO8435183.1"/>
    <property type="molecule type" value="Genomic_DNA"/>
</dbReference>
<dbReference type="Pfam" id="PF05195">
    <property type="entry name" value="AMP_N"/>
    <property type="match status" value="1"/>
</dbReference>
<keyword evidence="10" id="KW-0031">Aminopeptidase</keyword>
<gene>
    <name evidence="10" type="ORF">IAC55_07685</name>
</gene>
<evidence type="ECO:0000256" key="1">
    <source>
        <dbReference type="ARBA" id="ARBA00001424"/>
    </source>
</evidence>
<dbReference type="Gene3D" id="3.90.230.10">
    <property type="entry name" value="Creatinase/methionine aminopeptidase superfamily"/>
    <property type="match status" value="1"/>
</dbReference>
<reference evidence="10" key="1">
    <citation type="submission" date="2020-10" db="EMBL/GenBank/DDBJ databases">
        <authorList>
            <person name="Gilroy R."/>
        </authorList>
    </citation>
    <scope>NUCLEOTIDE SEQUENCE</scope>
    <source>
        <strain evidence="10">F6-4510</strain>
    </source>
</reference>
<comment type="similarity">
    <text evidence="3">Belongs to the peptidase M24B family.</text>
</comment>
<dbReference type="PANTHER" id="PTHR43226">
    <property type="entry name" value="XAA-PRO AMINOPEPTIDASE 3"/>
    <property type="match status" value="1"/>
</dbReference>
<evidence type="ECO:0000313" key="10">
    <source>
        <dbReference type="EMBL" id="MBO8435183.1"/>
    </source>
</evidence>
<keyword evidence="10" id="KW-0645">Protease</keyword>
<keyword evidence="7" id="KW-0464">Manganese</keyword>
<evidence type="ECO:0000256" key="7">
    <source>
        <dbReference type="ARBA" id="ARBA00023211"/>
    </source>
</evidence>
<feature type="non-terminal residue" evidence="10">
    <location>
        <position position="1"/>
    </location>
</feature>
<evidence type="ECO:0000259" key="8">
    <source>
        <dbReference type="Pfam" id="PF00557"/>
    </source>
</evidence>
<dbReference type="SUPFAM" id="SSF55920">
    <property type="entry name" value="Creatinase/aminopeptidase"/>
    <property type="match status" value="1"/>
</dbReference>
<evidence type="ECO:0000256" key="5">
    <source>
        <dbReference type="ARBA" id="ARBA00022723"/>
    </source>
</evidence>
<comment type="cofactor">
    <cofactor evidence="2">
        <name>Mn(2+)</name>
        <dbReference type="ChEBI" id="CHEBI:29035"/>
    </cofactor>
</comment>
<dbReference type="GO" id="GO:0070006">
    <property type="term" value="F:metalloaminopeptidase activity"/>
    <property type="evidence" value="ECO:0007669"/>
    <property type="project" value="InterPro"/>
</dbReference>
<evidence type="ECO:0000256" key="3">
    <source>
        <dbReference type="ARBA" id="ARBA00008766"/>
    </source>
</evidence>
<keyword evidence="5" id="KW-0479">Metal-binding</keyword>
<dbReference type="AlphaFoldDB" id="A0A9D9DXD9"/>
<proteinExistence type="inferred from homology"/>
<dbReference type="Proteomes" id="UP000823611">
    <property type="component" value="Unassembled WGS sequence"/>
</dbReference>
<protein>
    <recommendedName>
        <fullName evidence="4">Xaa-Pro aminopeptidase</fullName>
        <ecNumber evidence="4">3.4.11.9</ecNumber>
    </recommendedName>
</protein>
<dbReference type="GO" id="GO:0005829">
    <property type="term" value="C:cytosol"/>
    <property type="evidence" value="ECO:0007669"/>
    <property type="project" value="TreeGrafter"/>
</dbReference>
<keyword evidence="6" id="KW-0378">Hydrolase</keyword>
<dbReference type="InterPro" id="IPR000994">
    <property type="entry name" value="Pept_M24"/>
</dbReference>
<sequence length="370" mass="42620">GIDDEDNILVITKNNNEYKELLYIHRDNGYLAKWVGANMTVKEAFLKSGVETIYYIDNFADDISSIILKNNIKNMYIDLNCRHIASPTTPSQNFYESFVKRYPYINIINAYDIIAEFRVIKEKYEIDLIRKAVDITRMGIESMMKNCKAGMYEYEIEAYFDFILKKNGVKEKAFQTIGASGKNATILHYTKNNTKTQRGDLVLFDVGAQWGYYNGDLTRTFPVDGKFTEIQKKIYNIVLEGQLKVIDAMKPGVKYSRLDEIIKEHYFEKLKEMGFIKYFEDVSKYYYHSIGHFLGADTHDVGTYTGRVLEEGMVITVEPGLYIDELGIGIRIEDDVLITKDGNEVLSKGLVKTVEDIERFMAGESLDEIK</sequence>
<comment type="caution">
    <text evidence="10">The sequence shown here is derived from an EMBL/GenBank/DDBJ whole genome shotgun (WGS) entry which is preliminary data.</text>
</comment>
<dbReference type="GO" id="GO:0030145">
    <property type="term" value="F:manganese ion binding"/>
    <property type="evidence" value="ECO:0007669"/>
    <property type="project" value="InterPro"/>
</dbReference>
<feature type="domain" description="Peptidase M24" evidence="8">
    <location>
        <begin position="128"/>
        <end position="340"/>
    </location>
</feature>
<evidence type="ECO:0000256" key="2">
    <source>
        <dbReference type="ARBA" id="ARBA00001936"/>
    </source>
</evidence>
<dbReference type="Pfam" id="PF00557">
    <property type="entry name" value="Peptidase_M24"/>
    <property type="match status" value="1"/>
</dbReference>
<organism evidence="10 11">
    <name type="scientific">Candidatus Fimicola merdigallinarum</name>
    <dbReference type="NCBI Taxonomy" id="2840819"/>
    <lineage>
        <taxon>Bacteria</taxon>
        <taxon>Bacillati</taxon>
        <taxon>Bacillota</taxon>
        <taxon>Clostridia</taxon>
        <taxon>Lachnospirales</taxon>
        <taxon>Lachnospiraceae</taxon>
        <taxon>Lachnospiraceae incertae sedis</taxon>
        <taxon>Candidatus Fimicola</taxon>
    </lineage>
</organism>
<dbReference type="EC" id="3.4.11.9" evidence="4"/>
<name>A0A9D9DXD9_9FIRM</name>
<dbReference type="InterPro" id="IPR029149">
    <property type="entry name" value="Creatin/AminoP/Spt16_N"/>
</dbReference>
<reference evidence="10" key="2">
    <citation type="journal article" date="2021" name="PeerJ">
        <title>Extensive microbial diversity within the chicken gut microbiome revealed by metagenomics and culture.</title>
        <authorList>
            <person name="Gilroy R."/>
            <person name="Ravi A."/>
            <person name="Getino M."/>
            <person name="Pursley I."/>
            <person name="Horton D.L."/>
            <person name="Alikhan N.F."/>
            <person name="Baker D."/>
            <person name="Gharbi K."/>
            <person name="Hall N."/>
            <person name="Watson M."/>
            <person name="Adriaenssens E.M."/>
            <person name="Foster-Nyarko E."/>
            <person name="Jarju S."/>
            <person name="Secka A."/>
            <person name="Antonio M."/>
            <person name="Oren A."/>
            <person name="Chaudhuri R.R."/>
            <person name="La Ragione R."/>
            <person name="Hildebrand F."/>
            <person name="Pallen M.J."/>
        </authorList>
    </citation>
    <scope>NUCLEOTIDE SEQUENCE</scope>
    <source>
        <strain evidence="10">F6-4510</strain>
    </source>
</reference>
<dbReference type="GO" id="GO:0006508">
    <property type="term" value="P:proteolysis"/>
    <property type="evidence" value="ECO:0007669"/>
    <property type="project" value="TreeGrafter"/>
</dbReference>
<comment type="catalytic activity">
    <reaction evidence="1">
        <text>Release of any N-terminal amino acid, including proline, that is linked to proline, even from a dipeptide or tripeptide.</text>
        <dbReference type="EC" id="3.4.11.9"/>
    </reaction>
</comment>
<dbReference type="Gene3D" id="3.40.350.10">
    <property type="entry name" value="Creatinase/prolidase N-terminal domain"/>
    <property type="match status" value="1"/>
</dbReference>
<accession>A0A9D9DXD9</accession>
<evidence type="ECO:0000256" key="6">
    <source>
        <dbReference type="ARBA" id="ARBA00022801"/>
    </source>
</evidence>
<dbReference type="InterPro" id="IPR007865">
    <property type="entry name" value="Aminopep_P_N"/>
</dbReference>
<evidence type="ECO:0000256" key="4">
    <source>
        <dbReference type="ARBA" id="ARBA00012574"/>
    </source>
</evidence>
<dbReference type="CDD" id="cd01087">
    <property type="entry name" value="Prolidase"/>
    <property type="match status" value="1"/>
</dbReference>
<dbReference type="SUPFAM" id="SSF53092">
    <property type="entry name" value="Creatinase/prolidase N-terminal domain"/>
    <property type="match status" value="1"/>
</dbReference>
<feature type="domain" description="Aminopeptidase P N-terminal" evidence="9">
    <location>
        <begin position="1"/>
        <end position="71"/>
    </location>
</feature>
<dbReference type="PANTHER" id="PTHR43226:SF4">
    <property type="entry name" value="XAA-PRO AMINOPEPTIDASE 3"/>
    <property type="match status" value="1"/>
</dbReference>
<dbReference type="InterPro" id="IPR052433">
    <property type="entry name" value="X-Pro_dipept-like"/>
</dbReference>